<organism evidence="3 4">
    <name type="scientific">Alienimonas chondri</name>
    <dbReference type="NCBI Taxonomy" id="2681879"/>
    <lineage>
        <taxon>Bacteria</taxon>
        <taxon>Pseudomonadati</taxon>
        <taxon>Planctomycetota</taxon>
        <taxon>Planctomycetia</taxon>
        <taxon>Planctomycetales</taxon>
        <taxon>Planctomycetaceae</taxon>
        <taxon>Alienimonas</taxon>
    </lineage>
</organism>
<dbReference type="GO" id="GO:0050112">
    <property type="term" value="F:inositol 2-dehydrogenase (NAD+) activity"/>
    <property type="evidence" value="ECO:0007669"/>
    <property type="project" value="UniProtKB-EC"/>
</dbReference>
<feature type="domain" description="Gfo/Idh/MocA-like oxidoreductase N-terminal" evidence="1">
    <location>
        <begin position="22"/>
        <end position="106"/>
    </location>
</feature>
<dbReference type="InterPro" id="IPR000683">
    <property type="entry name" value="Gfo/Idh/MocA-like_OxRdtase_N"/>
</dbReference>
<sequence>MQASKYGTNKILCDVDRGHLEAAAKKIKDATGDEPELTDDYRKVIDDPEINVVVIVTPDHWHAKPLIEAVLAGKDVYCEKPLTLTIQEGIDICEAVKKTGRTVQVGTQQRSEMGQKFLKALAIVRDNRLGKITKVTCGINGAPTSDSIPAVDVPSELNWEKWLGQTPEVPFRKEGRKTNCHYEFRWWYEYSGGKMTDWGAHHVDIAQWIIDQNGEGQGPTKIVPVMEKVVHPAGMTEDGMPVEDDKYNCASKFQVKCDFADGVEVVIDSEGRNGLLIEGTEGRIFVSRGDLTGSPVEALKDDPLPEDALKKAYKDQEPTGHMENFFRAVRGEAEVISDVFSHHRAITTCHLANIAIRLGRELNWDPKAQKIVGDERAQEMTARTPRDGYETIM</sequence>
<dbReference type="Pfam" id="PF19051">
    <property type="entry name" value="GFO_IDH_MocA_C2"/>
    <property type="match status" value="1"/>
</dbReference>
<dbReference type="Gene3D" id="3.30.360.10">
    <property type="entry name" value="Dihydrodipicolinate Reductase, domain 2"/>
    <property type="match status" value="1"/>
</dbReference>
<accession>A0ABX1VIJ7</accession>
<evidence type="ECO:0000259" key="2">
    <source>
        <dbReference type="Pfam" id="PF19051"/>
    </source>
</evidence>
<dbReference type="EC" id="1.1.1.18" evidence="3"/>
<dbReference type="InterPro" id="IPR036291">
    <property type="entry name" value="NAD(P)-bd_dom_sf"/>
</dbReference>
<proteinExistence type="predicted"/>
<dbReference type="SUPFAM" id="SSF55347">
    <property type="entry name" value="Glyceraldehyde-3-phosphate dehydrogenase-like, C-terminal domain"/>
    <property type="match status" value="1"/>
</dbReference>
<keyword evidence="4" id="KW-1185">Reference proteome</keyword>
<name>A0ABX1VIJ7_9PLAN</name>
<evidence type="ECO:0000313" key="4">
    <source>
        <dbReference type="Proteomes" id="UP000609651"/>
    </source>
</evidence>
<keyword evidence="3" id="KW-0560">Oxidoreductase</keyword>
<dbReference type="Pfam" id="PF01408">
    <property type="entry name" value="GFO_IDH_MocA"/>
    <property type="match status" value="1"/>
</dbReference>
<feature type="domain" description="Gfo/Idh/MocA-like oxidoreductase bacterial type C-terminal" evidence="2">
    <location>
        <begin position="147"/>
        <end position="389"/>
    </location>
</feature>
<reference evidence="3 4" key="1">
    <citation type="journal article" date="2020" name="Syst. Appl. Microbiol.">
        <title>Alienimonas chondri sp. nov., a novel planctomycete isolated from the biofilm of the red alga Chondrus crispus.</title>
        <authorList>
            <person name="Vitorino I."/>
            <person name="Albuquerque L."/>
            <person name="Wiegand S."/>
            <person name="Kallscheuer N."/>
            <person name="da Costa M.S."/>
            <person name="Lobo-da-Cunha A."/>
            <person name="Jogler C."/>
            <person name="Lage O.M."/>
        </authorList>
    </citation>
    <scope>NUCLEOTIDE SEQUENCE [LARGE SCALE GENOMIC DNA]</scope>
    <source>
        <strain evidence="3 4">LzC2</strain>
    </source>
</reference>
<dbReference type="PANTHER" id="PTHR43818">
    <property type="entry name" value="BCDNA.GH03377"/>
    <property type="match status" value="1"/>
</dbReference>
<dbReference type="Gene3D" id="3.40.50.720">
    <property type="entry name" value="NAD(P)-binding Rossmann-like Domain"/>
    <property type="match status" value="1"/>
</dbReference>
<dbReference type="InterPro" id="IPR043906">
    <property type="entry name" value="Gfo/Idh/MocA_OxRdtase_bact_C"/>
</dbReference>
<evidence type="ECO:0000259" key="1">
    <source>
        <dbReference type="Pfam" id="PF01408"/>
    </source>
</evidence>
<gene>
    <name evidence="3" type="primary">iolG_17</name>
    <name evidence="3" type="ORF">LzC2_31950</name>
</gene>
<dbReference type="PANTHER" id="PTHR43818:SF5">
    <property type="entry name" value="OXIDOREDUCTASE FAMILY PROTEIN"/>
    <property type="match status" value="1"/>
</dbReference>
<protein>
    <submittedName>
        <fullName evidence="3">Inositol 2-dehydrogenase/D-chiro-inositol 3-dehydrogenase</fullName>
        <ecNumber evidence="3">1.1.1.18</ecNumber>
    </submittedName>
</protein>
<dbReference type="Proteomes" id="UP000609651">
    <property type="component" value="Unassembled WGS sequence"/>
</dbReference>
<dbReference type="EMBL" id="WTPX01000121">
    <property type="protein sequence ID" value="NNJ27098.1"/>
    <property type="molecule type" value="Genomic_DNA"/>
</dbReference>
<evidence type="ECO:0000313" key="3">
    <source>
        <dbReference type="EMBL" id="NNJ27098.1"/>
    </source>
</evidence>
<comment type="caution">
    <text evidence="3">The sequence shown here is derived from an EMBL/GenBank/DDBJ whole genome shotgun (WGS) entry which is preliminary data.</text>
</comment>
<dbReference type="InterPro" id="IPR050463">
    <property type="entry name" value="Gfo/Idh/MocA_oxidrdct_glycsds"/>
</dbReference>
<dbReference type="SUPFAM" id="SSF51735">
    <property type="entry name" value="NAD(P)-binding Rossmann-fold domains"/>
    <property type="match status" value="1"/>
</dbReference>